<evidence type="ECO:0000313" key="5">
    <source>
        <dbReference type="EMBL" id="KAJ3653779.1"/>
    </source>
</evidence>
<feature type="repeat" description="ANK" evidence="3">
    <location>
        <begin position="1236"/>
        <end position="1268"/>
    </location>
</feature>
<sequence length="1332" mass="154087">MNSVPKFPQALFYKQENFLQAAVNPSTTFKKRKGTTDKGKDYEHLYMAHLILKLTIDDTIKNFQLSSNDDDYGAFDDVIAEIERTTGEKNIYAIQLKHVDGVKTLTKDALSTSSKKANFSITKYFQEAQHVATTDVPIKFIILTNNRFGVSDNEEIVLGDDESRVVISKSDKEAVINTCDAGNCYRFRAKVPGSKYDDFFDKFELYTDQVNVDRIKIDTRNEFMREFACDGEIFEKYVKFVNEWSIPDGQKPKLDKTMMKQIVAMFLMSPYTQNLVFHDEAVTDETKLLQEAVSKFRVTLCSKNHTRILRKLWKDCKSGLPQDMGVLKRGAKKYQIIRPGVNHVKDLNDDETMKLLWLMGVCPLVVTDHESVRRAIKLCQNMIVLLVEESHDFDDSFRKLSDLSVFPEIFDNVVRKFGFSMQGKDKIALENLVQVDGRVVDVVTTNELLLMSEGKFVVGGKGEILPPCHVERRLSRNVVDHQTILRLQNCVLFVSSVQDNDNFGGKNVVKVDESFFGGNHRHTEETIYVVEDDCSWLLFDTFCHTIGGFANCHHFRYVDGNFEWMASRNGLGDMKQHLLEGYHVEEKSLQRYEFHRNMNIVCADPGMGKTTLMQSLKNQISSDLWTVLIYARNHSRHFREHADNVETFHEHVLDQVKKNLTDFDVKIFEIMREQNLVRYIWDGLDEVSTMNVDSVLSIIDKLHHSGVQQWITSRCNMKEKLEMKFRIPSTTLTPFDDTEQKRYIQQRLDCTPDEMLTIFDKIKTNIQLFPYNDILGIPLQIFIITELFRKNMQKYLVILDEVFSIADLYDHFVDEKFQVYNIGKEKADDDNDLVYERIQTEKKQRVYQYEKAALSVYLPHDLVTKWSIKWKKFLTELQNGKDRFGIIIHVDDDNLVQFVHNSFGEYFTALYLSKHLERVPETRSFWFDDKYSNIRFFFDLMLAMNKAHVAVLYRNPKLLAKCDEDEIISKDKGGRNVLQLISSWGLRCPDLNIETKNGTYIIDKENIDMSRFRKGESSDHCTILDKLKKLFPLEETDHLFQMSSFSYASKSSSLLSLAMLTWSSSITDDFTQKSILIFFYCAVADYVQIFDIMDVPYVKTTDHLLEFLLIETQSVKSLRRIVNLEDYKKNLSQRSSDGLLFQASKGGNAEIMQLLIDNGANLDARAIGIEEMRPMVMVAIQGHYQAAKVLVDNGADVNITDRHGYSAIHAACQYQHYDIVKLLVDNKAELDNPDNRMGTPLHHCLTNGNYEIAQLLCESGVDVNKRPPHLKTLEPKLRYNMILKKYPKLARLLLQHGYSLLPSLEEKVVQLKQRIRMLRYILGKLERGEIGA</sequence>
<dbReference type="Gene3D" id="1.25.40.20">
    <property type="entry name" value="Ankyrin repeat-containing domain"/>
    <property type="match status" value="1"/>
</dbReference>
<evidence type="ECO:0000256" key="3">
    <source>
        <dbReference type="PROSITE-ProRule" id="PRU00023"/>
    </source>
</evidence>
<comment type="caution">
    <text evidence="5">The sequence shown here is derived from an EMBL/GenBank/DDBJ whole genome shotgun (WGS) entry which is preliminary data.</text>
</comment>
<dbReference type="PROSITE" id="PS50297">
    <property type="entry name" value="ANK_REP_REGION"/>
    <property type="match status" value="3"/>
</dbReference>
<organism evidence="5 6">
    <name type="scientific">Zophobas morio</name>
    <dbReference type="NCBI Taxonomy" id="2755281"/>
    <lineage>
        <taxon>Eukaryota</taxon>
        <taxon>Metazoa</taxon>
        <taxon>Ecdysozoa</taxon>
        <taxon>Arthropoda</taxon>
        <taxon>Hexapoda</taxon>
        <taxon>Insecta</taxon>
        <taxon>Pterygota</taxon>
        <taxon>Neoptera</taxon>
        <taxon>Endopterygota</taxon>
        <taxon>Coleoptera</taxon>
        <taxon>Polyphaga</taxon>
        <taxon>Cucujiformia</taxon>
        <taxon>Tenebrionidae</taxon>
        <taxon>Zophobas</taxon>
    </lineage>
</organism>
<protein>
    <recommendedName>
        <fullName evidence="4">NACHT domain-containing protein</fullName>
    </recommendedName>
</protein>
<reference evidence="5" key="1">
    <citation type="journal article" date="2023" name="G3 (Bethesda)">
        <title>Whole genome assemblies of Zophobas morio and Tenebrio molitor.</title>
        <authorList>
            <person name="Kaur S."/>
            <person name="Stinson S.A."/>
            <person name="diCenzo G.C."/>
        </authorList>
    </citation>
    <scope>NUCLEOTIDE SEQUENCE</scope>
    <source>
        <strain evidence="5">QUZm001</strain>
    </source>
</reference>
<dbReference type="Proteomes" id="UP001168821">
    <property type="component" value="Unassembled WGS sequence"/>
</dbReference>
<dbReference type="PANTHER" id="PTHR24171">
    <property type="entry name" value="ANKYRIN REPEAT DOMAIN-CONTAINING PROTEIN 39-RELATED"/>
    <property type="match status" value="1"/>
</dbReference>
<dbReference type="SMART" id="SM00248">
    <property type="entry name" value="ANK"/>
    <property type="match status" value="4"/>
</dbReference>
<dbReference type="Pfam" id="PF12796">
    <property type="entry name" value="Ank_2"/>
    <property type="match status" value="1"/>
</dbReference>
<evidence type="ECO:0000313" key="6">
    <source>
        <dbReference type="Proteomes" id="UP001168821"/>
    </source>
</evidence>
<feature type="repeat" description="ANK" evidence="3">
    <location>
        <begin position="1203"/>
        <end position="1235"/>
    </location>
</feature>
<dbReference type="InterPro" id="IPR002110">
    <property type="entry name" value="Ankyrin_rpt"/>
</dbReference>
<dbReference type="SUPFAM" id="SSF48403">
    <property type="entry name" value="Ankyrin repeat"/>
    <property type="match status" value="1"/>
</dbReference>
<accession>A0AA38IEJ9</accession>
<evidence type="ECO:0000256" key="2">
    <source>
        <dbReference type="ARBA" id="ARBA00023043"/>
    </source>
</evidence>
<keyword evidence="2 3" id="KW-0040">ANK repeat</keyword>
<name>A0AA38IEJ9_9CUCU</name>
<dbReference type="PROSITE" id="PS50088">
    <property type="entry name" value="ANK_REPEAT"/>
    <property type="match status" value="4"/>
</dbReference>
<dbReference type="InterPro" id="IPR007111">
    <property type="entry name" value="NACHT_NTPase"/>
</dbReference>
<keyword evidence="1" id="KW-0677">Repeat</keyword>
<feature type="repeat" description="ANK" evidence="3">
    <location>
        <begin position="1170"/>
        <end position="1202"/>
    </location>
</feature>
<dbReference type="InterPro" id="IPR027417">
    <property type="entry name" value="P-loop_NTPase"/>
</dbReference>
<dbReference type="InterPro" id="IPR036770">
    <property type="entry name" value="Ankyrin_rpt-contain_sf"/>
</dbReference>
<gene>
    <name evidence="5" type="ORF">Zmor_013014</name>
</gene>
<feature type="repeat" description="ANK" evidence="3">
    <location>
        <begin position="1135"/>
        <end position="1167"/>
    </location>
</feature>
<dbReference type="Gene3D" id="3.40.50.300">
    <property type="entry name" value="P-loop containing nucleotide triphosphate hydrolases"/>
    <property type="match status" value="1"/>
</dbReference>
<dbReference type="Pfam" id="PF05729">
    <property type="entry name" value="NACHT"/>
    <property type="match status" value="1"/>
</dbReference>
<evidence type="ECO:0000256" key="1">
    <source>
        <dbReference type="ARBA" id="ARBA00022737"/>
    </source>
</evidence>
<evidence type="ECO:0000259" key="4">
    <source>
        <dbReference type="Pfam" id="PF05729"/>
    </source>
</evidence>
<keyword evidence="6" id="KW-1185">Reference proteome</keyword>
<proteinExistence type="predicted"/>
<dbReference type="SUPFAM" id="SSF52540">
    <property type="entry name" value="P-loop containing nucleoside triphosphate hydrolases"/>
    <property type="match status" value="1"/>
</dbReference>
<feature type="domain" description="NACHT" evidence="4">
    <location>
        <begin position="604"/>
        <end position="746"/>
    </location>
</feature>
<dbReference type="EMBL" id="JALNTZ010000004">
    <property type="protein sequence ID" value="KAJ3653779.1"/>
    <property type="molecule type" value="Genomic_DNA"/>
</dbReference>